<comment type="caution">
    <text evidence="2">The sequence shown here is derived from an EMBL/GenBank/DDBJ whole genome shotgun (WGS) entry which is preliminary data.</text>
</comment>
<evidence type="ECO:0000313" key="2">
    <source>
        <dbReference type="EMBL" id="MCV2401612.1"/>
    </source>
</evidence>
<dbReference type="Gene3D" id="2.160.20.10">
    <property type="entry name" value="Single-stranded right-handed beta-helix, Pectin lyase-like"/>
    <property type="match status" value="1"/>
</dbReference>
<organism evidence="2 3">
    <name type="scientific">Marinomonas sargassi</name>
    <dbReference type="NCBI Taxonomy" id="2984494"/>
    <lineage>
        <taxon>Bacteria</taxon>
        <taxon>Pseudomonadati</taxon>
        <taxon>Pseudomonadota</taxon>
        <taxon>Gammaproteobacteria</taxon>
        <taxon>Oceanospirillales</taxon>
        <taxon>Oceanospirillaceae</taxon>
        <taxon>Marinomonas</taxon>
    </lineage>
</organism>
<evidence type="ECO:0000313" key="3">
    <source>
        <dbReference type="Proteomes" id="UP001209713"/>
    </source>
</evidence>
<evidence type="ECO:0000256" key="1">
    <source>
        <dbReference type="SAM" id="SignalP"/>
    </source>
</evidence>
<protein>
    <recommendedName>
        <fullName evidence="4">Peptidoglycan-binding protein</fullName>
    </recommendedName>
</protein>
<sequence length="525" mass="58077">MKSACLVRRSYLLSILLSVFLSLAMSSHLVAEQVTLDSVMTIDETGRLHYVPDDKGNILPDFSYSGYQKSNVPIPHIEAVMTLEAIEGDNTQHIQNAIDQLAQLPLQSNGFRGALLLKAGRYEVAGQLVIRESGLVLRGEGQGKKGTLLFASGQDKRSLIHVEGKLKAKKNKGKQTILNPYVPVGSDSVQVANTSHYSIGQSVVIVRPSTKEWISDLGMDVLPKTKDGRPVKQWQVGKFNLKYERTVTKIEGKTIYLDIPLVQMMEDKYGGGVIYPVTNTGRINHIGIENMRIVSEYKKGWHNTDEDHSWIAIEITGAEHVWVSDVASYHFAFSAVKVGRTSRFVTVRDSSMIDAVSEISGGRRYSFFIEGSQVLFLRCTARNGRHDFITSSRVAGPNAFVYSKATKTHSDIGPHHRWATGTLYDNVSGGDMNVQDRLSLGTGHGWAGAQQVLWNTKSSGKTSVQSPPGAINWSIGHIGERWGGRHERPQGVWISQGKNVQPESLFVQQLIDRIGEEQADRVLAR</sequence>
<accession>A0ABT2YP11</accession>
<evidence type="ECO:0008006" key="4">
    <source>
        <dbReference type="Google" id="ProtNLM"/>
    </source>
</evidence>
<dbReference type="InterPro" id="IPR012334">
    <property type="entry name" value="Pectin_lyas_fold"/>
</dbReference>
<feature type="chain" id="PRO_5045131534" description="Peptidoglycan-binding protein" evidence="1">
    <location>
        <begin position="32"/>
        <end position="525"/>
    </location>
</feature>
<dbReference type="EMBL" id="JAOVZB010000001">
    <property type="protein sequence ID" value="MCV2401612.1"/>
    <property type="molecule type" value="Genomic_DNA"/>
</dbReference>
<reference evidence="2 3" key="1">
    <citation type="submission" date="2022-10" db="EMBL/GenBank/DDBJ databases">
        <title>Marinomonas transparenta sp. nov. and Marinomonas sargassi sp. nov., isolated from marine alga (Sargassum natans (L.) Gaillon).</title>
        <authorList>
            <person name="Wang Y."/>
        </authorList>
    </citation>
    <scope>NUCLEOTIDE SEQUENCE [LARGE SCALE GENOMIC DNA]</scope>
    <source>
        <strain evidence="2 3">C2222</strain>
    </source>
</reference>
<gene>
    <name evidence="2" type="ORF">OFY17_01830</name>
</gene>
<keyword evidence="1" id="KW-0732">Signal</keyword>
<dbReference type="Proteomes" id="UP001209713">
    <property type="component" value="Unassembled WGS sequence"/>
</dbReference>
<name>A0ABT2YP11_9GAMM</name>
<dbReference type="SUPFAM" id="SSF51126">
    <property type="entry name" value="Pectin lyase-like"/>
    <property type="match status" value="1"/>
</dbReference>
<keyword evidence="3" id="KW-1185">Reference proteome</keyword>
<feature type="signal peptide" evidence="1">
    <location>
        <begin position="1"/>
        <end position="31"/>
    </location>
</feature>
<proteinExistence type="predicted"/>
<dbReference type="RefSeq" id="WP_263528986.1">
    <property type="nucleotide sequence ID" value="NZ_JAOVZB010000001.1"/>
</dbReference>
<dbReference type="InterPro" id="IPR011050">
    <property type="entry name" value="Pectin_lyase_fold/virulence"/>
</dbReference>